<gene>
    <name evidence="3" type="ORF">SAMN05216241_10883</name>
</gene>
<evidence type="ECO:0000313" key="4">
    <source>
        <dbReference type="Proteomes" id="UP000199415"/>
    </source>
</evidence>
<feature type="region of interest" description="Disordered" evidence="1">
    <location>
        <begin position="34"/>
        <end position="100"/>
    </location>
</feature>
<dbReference type="EMBL" id="FNCE01000008">
    <property type="protein sequence ID" value="SDG30068.1"/>
    <property type="molecule type" value="Genomic_DNA"/>
</dbReference>
<organism evidence="3 4">
    <name type="scientific">Limimonas halophila</name>
    <dbReference type="NCBI Taxonomy" id="1082479"/>
    <lineage>
        <taxon>Bacteria</taxon>
        <taxon>Pseudomonadati</taxon>
        <taxon>Pseudomonadota</taxon>
        <taxon>Alphaproteobacteria</taxon>
        <taxon>Rhodospirillales</taxon>
        <taxon>Rhodovibrionaceae</taxon>
        <taxon>Limimonas</taxon>
    </lineage>
</organism>
<name>A0A1G7T4B2_9PROT</name>
<feature type="chain" id="PRO_5011483758" evidence="2">
    <location>
        <begin position="27"/>
        <end position="100"/>
    </location>
</feature>
<evidence type="ECO:0000256" key="2">
    <source>
        <dbReference type="SAM" id="SignalP"/>
    </source>
</evidence>
<dbReference type="Proteomes" id="UP000199415">
    <property type="component" value="Unassembled WGS sequence"/>
</dbReference>
<dbReference type="RefSeq" id="WP_090020730.1">
    <property type="nucleotide sequence ID" value="NZ_FNCE01000008.1"/>
</dbReference>
<evidence type="ECO:0000256" key="1">
    <source>
        <dbReference type="SAM" id="MobiDB-lite"/>
    </source>
</evidence>
<sequence length="100" mass="10047">MNRTTRVSLSALAGAGLGLALVSTVAAEPPREIIQQQRAAQAPASQVAGPGTGPTQAGKDTIVHAGNAVSPGALTRAVDGNTESRPQLAADTTRRPDPGR</sequence>
<evidence type="ECO:0000313" key="3">
    <source>
        <dbReference type="EMBL" id="SDG30068.1"/>
    </source>
</evidence>
<proteinExistence type="predicted"/>
<keyword evidence="4" id="KW-1185">Reference proteome</keyword>
<feature type="signal peptide" evidence="2">
    <location>
        <begin position="1"/>
        <end position="26"/>
    </location>
</feature>
<reference evidence="3 4" key="1">
    <citation type="submission" date="2016-10" db="EMBL/GenBank/DDBJ databases">
        <authorList>
            <person name="de Groot N.N."/>
        </authorList>
    </citation>
    <scope>NUCLEOTIDE SEQUENCE [LARGE SCALE GENOMIC DNA]</scope>
    <source>
        <strain evidence="3 4">DSM 25584</strain>
    </source>
</reference>
<keyword evidence="2" id="KW-0732">Signal</keyword>
<accession>A0A1G7T4B2</accession>
<protein>
    <submittedName>
        <fullName evidence="3">Uncharacterized protein</fullName>
    </submittedName>
</protein>
<dbReference type="AlphaFoldDB" id="A0A1G7T4B2"/>
<feature type="compositionally biased region" description="Low complexity" evidence="1">
    <location>
        <begin position="35"/>
        <end position="48"/>
    </location>
</feature>
<dbReference type="STRING" id="1082479.SAMN05216241_10883"/>